<gene>
    <name evidence="6" type="ORF">SAMN05444001_11180</name>
</gene>
<dbReference type="GO" id="GO:0016491">
    <property type="term" value="F:oxidoreductase activity"/>
    <property type="evidence" value="ECO:0007669"/>
    <property type="project" value="InterPro"/>
</dbReference>
<dbReference type="EMBL" id="FNVS01000011">
    <property type="protein sequence ID" value="SEF99420.1"/>
    <property type="molecule type" value="Genomic_DNA"/>
</dbReference>
<dbReference type="PROSITE" id="PS51257">
    <property type="entry name" value="PROKAR_LIPOPROTEIN"/>
    <property type="match status" value="1"/>
</dbReference>
<dbReference type="InterPro" id="IPR013766">
    <property type="entry name" value="Thioredoxin_domain"/>
</dbReference>
<dbReference type="SUPFAM" id="SSF52833">
    <property type="entry name" value="Thioredoxin-like"/>
    <property type="match status" value="1"/>
</dbReference>
<proteinExistence type="predicted"/>
<evidence type="ECO:0000256" key="3">
    <source>
        <dbReference type="ARBA" id="ARBA00023157"/>
    </source>
</evidence>
<dbReference type="InterPro" id="IPR025380">
    <property type="entry name" value="DUF4369"/>
</dbReference>
<sequence length="366" mass="41388">MIKKLIYFVGILLFLSSCGRNDTYQIEGKLINLEDQTIYAVFEGGDYKVVDTVTCEKPGVFVIEQAQNDFNCVTVFFENKTRWITAYLKPGEKVTISGDAQYPLLLQVKGGRINDKLSAMRRGIAPLLKEFTDLNRILNEKKYNSAIEEADVASRLANVNLQLSEHAMEYIKENPDEEASIVLIQLFFNDAEDTRKTDELLALLDPKIKSFYLVRELEQASARAKRTAIGAEAPGFTVKNIYGNSVSLDSFSQKYVLLAFTAPWCDMCQTEDLYLDKVATEYPKEKLDILLISLDDNQKGVRDVLKKDSIDWNLVTDSAGQATMLIDLYNVNALPRCFLIDEEGKILLKTDNGAEIKQTLENLIER</sequence>
<name>A0A8G2BX52_9BACT</name>
<dbReference type="Proteomes" id="UP000236725">
    <property type="component" value="Unassembled WGS sequence"/>
</dbReference>
<dbReference type="GO" id="GO:0016209">
    <property type="term" value="F:antioxidant activity"/>
    <property type="evidence" value="ECO:0007669"/>
    <property type="project" value="InterPro"/>
</dbReference>
<dbReference type="AlphaFoldDB" id="A0A8G2BX52"/>
<keyword evidence="4" id="KW-0676">Redox-active center</keyword>
<evidence type="ECO:0000256" key="1">
    <source>
        <dbReference type="ARBA" id="ARBA00004196"/>
    </source>
</evidence>
<evidence type="ECO:0000259" key="5">
    <source>
        <dbReference type="PROSITE" id="PS51352"/>
    </source>
</evidence>
<accession>A0A8G2BX52</accession>
<keyword evidence="3" id="KW-1015">Disulfide bond</keyword>
<organism evidence="6 7">
    <name type="scientific">Parabacteroides chinchillae</name>
    <dbReference type="NCBI Taxonomy" id="871327"/>
    <lineage>
        <taxon>Bacteria</taxon>
        <taxon>Pseudomonadati</taxon>
        <taxon>Bacteroidota</taxon>
        <taxon>Bacteroidia</taxon>
        <taxon>Bacteroidales</taxon>
        <taxon>Tannerellaceae</taxon>
        <taxon>Parabacteroides</taxon>
    </lineage>
</organism>
<keyword evidence="2" id="KW-0201">Cytochrome c-type biogenesis</keyword>
<comment type="subcellular location">
    <subcellularLocation>
        <location evidence="1">Cell envelope</location>
    </subcellularLocation>
</comment>
<protein>
    <submittedName>
        <fullName evidence="6">Peroxiredoxin</fullName>
    </submittedName>
</protein>
<dbReference type="InterPro" id="IPR000866">
    <property type="entry name" value="AhpC/TSA"/>
</dbReference>
<evidence type="ECO:0000313" key="7">
    <source>
        <dbReference type="Proteomes" id="UP000236725"/>
    </source>
</evidence>
<dbReference type="GO" id="GO:0017004">
    <property type="term" value="P:cytochrome complex assembly"/>
    <property type="evidence" value="ECO:0007669"/>
    <property type="project" value="UniProtKB-KW"/>
</dbReference>
<dbReference type="Pfam" id="PF00578">
    <property type="entry name" value="AhpC-TSA"/>
    <property type="match status" value="1"/>
</dbReference>
<dbReference type="PROSITE" id="PS51352">
    <property type="entry name" value="THIOREDOXIN_2"/>
    <property type="match status" value="1"/>
</dbReference>
<evidence type="ECO:0000256" key="4">
    <source>
        <dbReference type="ARBA" id="ARBA00023284"/>
    </source>
</evidence>
<reference evidence="6 7" key="1">
    <citation type="submission" date="2016-10" db="EMBL/GenBank/DDBJ databases">
        <authorList>
            <person name="Varghese N."/>
            <person name="Submissions S."/>
        </authorList>
    </citation>
    <scope>NUCLEOTIDE SEQUENCE [LARGE SCALE GENOMIC DNA]</scope>
    <source>
        <strain evidence="6 7">DSM 29073</strain>
    </source>
</reference>
<dbReference type="PANTHER" id="PTHR42852:SF6">
    <property type="entry name" value="THIOL:DISULFIDE INTERCHANGE PROTEIN DSBE"/>
    <property type="match status" value="1"/>
</dbReference>
<dbReference type="GO" id="GO:0030313">
    <property type="term" value="C:cell envelope"/>
    <property type="evidence" value="ECO:0007669"/>
    <property type="project" value="UniProtKB-SubCell"/>
</dbReference>
<keyword evidence="7" id="KW-1185">Reference proteome</keyword>
<evidence type="ECO:0000256" key="2">
    <source>
        <dbReference type="ARBA" id="ARBA00022748"/>
    </source>
</evidence>
<feature type="domain" description="Thioredoxin" evidence="5">
    <location>
        <begin position="227"/>
        <end position="366"/>
    </location>
</feature>
<dbReference type="RefSeq" id="WP_103983658.1">
    <property type="nucleotide sequence ID" value="NZ_FNVS01000011.1"/>
</dbReference>
<dbReference type="PANTHER" id="PTHR42852">
    <property type="entry name" value="THIOL:DISULFIDE INTERCHANGE PROTEIN DSBE"/>
    <property type="match status" value="1"/>
</dbReference>
<dbReference type="Gene3D" id="3.40.30.10">
    <property type="entry name" value="Glutaredoxin"/>
    <property type="match status" value="1"/>
</dbReference>
<dbReference type="CDD" id="cd02966">
    <property type="entry name" value="TlpA_like_family"/>
    <property type="match status" value="1"/>
</dbReference>
<dbReference type="InterPro" id="IPR036249">
    <property type="entry name" value="Thioredoxin-like_sf"/>
</dbReference>
<comment type="caution">
    <text evidence="6">The sequence shown here is derived from an EMBL/GenBank/DDBJ whole genome shotgun (WGS) entry which is preliminary data.</text>
</comment>
<evidence type="ECO:0000313" key="6">
    <source>
        <dbReference type="EMBL" id="SEF99420.1"/>
    </source>
</evidence>
<dbReference type="InterPro" id="IPR050553">
    <property type="entry name" value="Thioredoxin_ResA/DsbE_sf"/>
</dbReference>
<dbReference type="Pfam" id="PF14289">
    <property type="entry name" value="DUF4369"/>
    <property type="match status" value="1"/>
</dbReference>